<dbReference type="Proteomes" id="UP000051733">
    <property type="component" value="Unassembled WGS sequence"/>
</dbReference>
<gene>
    <name evidence="3" type="ORF">FC26_GL000364</name>
</gene>
<dbReference type="GO" id="GO:0043709">
    <property type="term" value="P:cell adhesion involved in single-species biofilm formation"/>
    <property type="evidence" value="ECO:0007669"/>
    <property type="project" value="TreeGrafter"/>
</dbReference>
<dbReference type="InterPro" id="IPR043128">
    <property type="entry name" value="Rev_trsase/Diguanyl_cyclase"/>
</dbReference>
<keyword evidence="4" id="KW-1185">Reference proteome</keyword>
<feature type="transmembrane region" description="Helical" evidence="1">
    <location>
        <begin position="145"/>
        <end position="161"/>
    </location>
</feature>
<evidence type="ECO:0000313" key="4">
    <source>
        <dbReference type="Proteomes" id="UP000051733"/>
    </source>
</evidence>
<protein>
    <submittedName>
        <fullName evidence="3">Signal transduction diguanylate cyclase</fullName>
    </submittedName>
</protein>
<dbReference type="PATRIC" id="fig|1423813.3.peg.371"/>
<organism evidence="3 4">
    <name type="scientific">Paucilactobacillus vaccinostercus DSM 20634</name>
    <dbReference type="NCBI Taxonomy" id="1423813"/>
    <lineage>
        <taxon>Bacteria</taxon>
        <taxon>Bacillati</taxon>
        <taxon>Bacillota</taxon>
        <taxon>Bacilli</taxon>
        <taxon>Lactobacillales</taxon>
        <taxon>Lactobacillaceae</taxon>
        <taxon>Paucilactobacillus</taxon>
    </lineage>
</organism>
<feature type="transmembrane region" description="Helical" evidence="1">
    <location>
        <begin position="6"/>
        <end position="28"/>
    </location>
</feature>
<feature type="transmembrane region" description="Helical" evidence="1">
    <location>
        <begin position="40"/>
        <end position="61"/>
    </location>
</feature>
<dbReference type="CDD" id="cd01949">
    <property type="entry name" value="GGDEF"/>
    <property type="match status" value="1"/>
</dbReference>
<evidence type="ECO:0000256" key="1">
    <source>
        <dbReference type="SAM" id="Phobius"/>
    </source>
</evidence>
<dbReference type="GO" id="GO:0005886">
    <property type="term" value="C:plasma membrane"/>
    <property type="evidence" value="ECO:0007669"/>
    <property type="project" value="TreeGrafter"/>
</dbReference>
<dbReference type="EMBL" id="AYYY01000061">
    <property type="protein sequence ID" value="KRM60875.1"/>
    <property type="molecule type" value="Genomic_DNA"/>
</dbReference>
<dbReference type="OrthoDB" id="9759607at2"/>
<dbReference type="GO" id="GO:1902201">
    <property type="term" value="P:negative regulation of bacterial-type flagellum-dependent cell motility"/>
    <property type="evidence" value="ECO:0007669"/>
    <property type="project" value="TreeGrafter"/>
</dbReference>
<dbReference type="SUPFAM" id="SSF55073">
    <property type="entry name" value="Nucleotide cyclase"/>
    <property type="match status" value="1"/>
</dbReference>
<dbReference type="SMART" id="SM00267">
    <property type="entry name" value="GGDEF"/>
    <property type="match status" value="1"/>
</dbReference>
<dbReference type="RefSeq" id="WP_057780184.1">
    <property type="nucleotide sequence ID" value="NZ_AYYY01000061.1"/>
</dbReference>
<keyword evidence="1" id="KW-1133">Transmembrane helix</keyword>
<evidence type="ECO:0000259" key="2">
    <source>
        <dbReference type="PROSITE" id="PS50887"/>
    </source>
</evidence>
<dbReference type="GO" id="GO:0052621">
    <property type="term" value="F:diguanylate cyclase activity"/>
    <property type="evidence" value="ECO:0007669"/>
    <property type="project" value="TreeGrafter"/>
</dbReference>
<dbReference type="FunFam" id="3.30.70.270:FF:000001">
    <property type="entry name" value="Diguanylate cyclase domain protein"/>
    <property type="match status" value="1"/>
</dbReference>
<name>A0A0R2A9Z8_9LACO</name>
<feature type="domain" description="GGDEF" evidence="2">
    <location>
        <begin position="236"/>
        <end position="372"/>
    </location>
</feature>
<reference evidence="3 4" key="1">
    <citation type="journal article" date="2015" name="Genome Announc.">
        <title>Expanding the biotechnology potential of lactobacilli through comparative genomics of 213 strains and associated genera.</title>
        <authorList>
            <person name="Sun Z."/>
            <person name="Harris H.M."/>
            <person name="McCann A."/>
            <person name="Guo C."/>
            <person name="Argimon S."/>
            <person name="Zhang W."/>
            <person name="Yang X."/>
            <person name="Jeffery I.B."/>
            <person name="Cooney J.C."/>
            <person name="Kagawa T.F."/>
            <person name="Liu W."/>
            <person name="Song Y."/>
            <person name="Salvetti E."/>
            <person name="Wrobel A."/>
            <person name="Rasinkangas P."/>
            <person name="Parkhill J."/>
            <person name="Rea M.C."/>
            <person name="O'Sullivan O."/>
            <person name="Ritari J."/>
            <person name="Douillard F.P."/>
            <person name="Paul Ross R."/>
            <person name="Yang R."/>
            <person name="Briner A.E."/>
            <person name="Felis G.E."/>
            <person name="de Vos W.M."/>
            <person name="Barrangou R."/>
            <person name="Klaenhammer T.R."/>
            <person name="Caufield P.W."/>
            <person name="Cui Y."/>
            <person name="Zhang H."/>
            <person name="O'Toole P.W."/>
        </authorList>
    </citation>
    <scope>NUCLEOTIDE SEQUENCE [LARGE SCALE GENOMIC DNA]</scope>
    <source>
        <strain evidence="3 4">DSM 20634</strain>
    </source>
</reference>
<accession>A0A0R2A9Z8</accession>
<dbReference type="NCBIfam" id="TIGR00254">
    <property type="entry name" value="GGDEF"/>
    <property type="match status" value="1"/>
</dbReference>
<dbReference type="InterPro" id="IPR000160">
    <property type="entry name" value="GGDEF_dom"/>
</dbReference>
<dbReference type="Pfam" id="PF00990">
    <property type="entry name" value="GGDEF"/>
    <property type="match status" value="1"/>
</dbReference>
<sequence>MDVILAIYNIVMASFFMIGATTIFRLVLRRTELAQMRQHQLKLSILEFPAILLLCLTVLALRLMTMGLAGPDFWLIVNLQLLLVVYGIMNSASLLSYQTLAVTVILSFTTFHWHNFAMIGPLLLSLVVVYYLTKSLGQRANRLRYHATVALVIGIITWMALKLSGLVTWFEMTLMLIAFVVTVGMVLVQGDQLNKERQASSQLEQAARHDGLTSVKNWNAFRDDFEREFDRTPTDQLLTITTLDIDHFKAINDQYGHLTGNQVLVTFANLMTELLDGYNAGYQFYRTGGEEFTFFMPQTSLEQAHQIGDACQRAIRALKIPADKQLIQLTASMGMTTKQAFDEDATATFQRADHYLYLAKQQGRNRVVSSEN</sequence>
<keyword evidence="1" id="KW-0472">Membrane</keyword>
<dbReference type="AlphaFoldDB" id="A0A0R2A9Z8"/>
<comment type="caution">
    <text evidence="3">The sequence shown here is derived from an EMBL/GenBank/DDBJ whole genome shotgun (WGS) entry which is preliminary data.</text>
</comment>
<dbReference type="InterPro" id="IPR029787">
    <property type="entry name" value="Nucleotide_cyclase"/>
</dbReference>
<proteinExistence type="predicted"/>
<dbReference type="STRING" id="1423813.FC26_GL000364"/>
<dbReference type="Gene3D" id="3.30.70.270">
    <property type="match status" value="1"/>
</dbReference>
<feature type="transmembrane region" description="Helical" evidence="1">
    <location>
        <begin position="73"/>
        <end position="89"/>
    </location>
</feature>
<dbReference type="PANTHER" id="PTHR45138">
    <property type="entry name" value="REGULATORY COMPONENTS OF SENSORY TRANSDUCTION SYSTEM"/>
    <property type="match status" value="1"/>
</dbReference>
<evidence type="ECO:0000313" key="3">
    <source>
        <dbReference type="EMBL" id="KRM60875.1"/>
    </source>
</evidence>
<dbReference type="PANTHER" id="PTHR45138:SF9">
    <property type="entry name" value="DIGUANYLATE CYCLASE DGCM-RELATED"/>
    <property type="match status" value="1"/>
</dbReference>
<dbReference type="InterPro" id="IPR050469">
    <property type="entry name" value="Diguanylate_Cyclase"/>
</dbReference>
<feature type="transmembrane region" description="Helical" evidence="1">
    <location>
        <begin position="116"/>
        <end position="133"/>
    </location>
</feature>
<feature type="transmembrane region" description="Helical" evidence="1">
    <location>
        <begin position="167"/>
        <end position="188"/>
    </location>
</feature>
<keyword evidence="1" id="KW-0812">Transmembrane</keyword>
<dbReference type="PROSITE" id="PS50887">
    <property type="entry name" value="GGDEF"/>
    <property type="match status" value="1"/>
</dbReference>